<dbReference type="PANTHER" id="PTHR43681">
    <property type="entry name" value="TRANSMEMBRANE GTPASE FZO"/>
    <property type="match status" value="1"/>
</dbReference>
<dbReference type="PANTHER" id="PTHR43681:SF1">
    <property type="entry name" value="SARCALUMENIN"/>
    <property type="match status" value="1"/>
</dbReference>
<dbReference type="EMBL" id="JAGRRH010000021">
    <property type="protein sequence ID" value="KAG7346635.1"/>
    <property type="molecule type" value="Genomic_DNA"/>
</dbReference>
<dbReference type="Pfam" id="PF00350">
    <property type="entry name" value="Dynamin_N"/>
    <property type="match status" value="1"/>
</dbReference>
<proteinExistence type="predicted"/>
<reference evidence="2" key="2">
    <citation type="submission" date="2021-04" db="EMBL/GenBank/DDBJ databases">
        <authorList>
            <person name="Podell S."/>
        </authorList>
    </citation>
    <scope>NUCLEOTIDE SEQUENCE</scope>
    <source>
        <strain evidence="2">Hildebrandi</strain>
    </source>
</reference>
<reference evidence="2" key="1">
    <citation type="journal article" date="2021" name="Sci. Rep.">
        <title>Diploid genomic architecture of Nitzschia inconspicua, an elite biomass production diatom.</title>
        <authorList>
            <person name="Oliver A."/>
            <person name="Podell S."/>
            <person name="Pinowska A."/>
            <person name="Traller J.C."/>
            <person name="Smith S.R."/>
            <person name="McClure R."/>
            <person name="Beliaev A."/>
            <person name="Bohutskyi P."/>
            <person name="Hill E.A."/>
            <person name="Rabines A."/>
            <person name="Zheng H."/>
            <person name="Allen L.Z."/>
            <person name="Kuo A."/>
            <person name="Grigoriev I.V."/>
            <person name="Allen A.E."/>
            <person name="Hazlebeck D."/>
            <person name="Allen E.E."/>
        </authorList>
    </citation>
    <scope>NUCLEOTIDE SEQUENCE</scope>
    <source>
        <strain evidence="2">Hildebrandi</strain>
    </source>
</reference>
<protein>
    <submittedName>
        <fullName evidence="2">Dynamin family protein</fullName>
    </submittedName>
</protein>
<evidence type="ECO:0000313" key="2">
    <source>
        <dbReference type="EMBL" id="KAG7346635.1"/>
    </source>
</evidence>
<gene>
    <name evidence="2" type="ORF">IV203_005704</name>
</gene>
<dbReference type="InterPro" id="IPR051943">
    <property type="entry name" value="TRAFAC_Dynamin-like_GTPase"/>
</dbReference>
<sequence>MVCLSLLRLSKGLLPVPKRLQRTLSMRIRLSWNFSNHHWSSSSSRDSAIRRLSSGATQSTTAFYTPEEILDECSGLYDSLTLINERLGGVAIPKSSHIHTSMPFCLLVGNHSSGKSSFINYVLQRNIQKAGVAPTDDTFTVVAPGPEDADADGPTLIGDPDLGFASLRQFGPTLIHHTQLKYRTSRLNFMLVDSPGMIDSPGGNKDFLDRGYDFQGVIRWFAQRADIVCIFFDPDKPGTTGETMSVLLNSLSGMDHKLLIVLNKADQFEKIHDFARAYGSLCWNLSKVIPRKDLPPIFTMSLPDTGSKTSSLSPSLSDLEHTRDDVVNQVLQAPKRRIDNVITNLYDSTSTLILYSKIWNDIVARYNKEWRRCVFQESGLVAGTGLTLAAANHLGLDATIQGAILGTSVLGIGGLVWYHRTYLQRVQEDLTTLGSLSTSFQRTHARQVQDADEYIASLWQRVRDALQSSLTSSFEVGGSLPTVSAAELRSLEDILDKEIPRLRRMANATKVGIAKPPSES</sequence>
<dbReference type="Proteomes" id="UP000693970">
    <property type="component" value="Unassembled WGS sequence"/>
</dbReference>
<keyword evidence="3" id="KW-1185">Reference proteome</keyword>
<feature type="domain" description="Dynamin N-terminal" evidence="1">
    <location>
        <begin position="107"/>
        <end position="264"/>
    </location>
</feature>
<dbReference type="AlphaFoldDB" id="A0A9K3KPA5"/>
<evidence type="ECO:0000313" key="3">
    <source>
        <dbReference type="Proteomes" id="UP000693970"/>
    </source>
</evidence>
<name>A0A9K3KPA5_9STRA</name>
<accession>A0A9K3KPA5</accession>
<comment type="caution">
    <text evidence="2">The sequence shown here is derived from an EMBL/GenBank/DDBJ whole genome shotgun (WGS) entry which is preliminary data.</text>
</comment>
<evidence type="ECO:0000259" key="1">
    <source>
        <dbReference type="Pfam" id="PF00350"/>
    </source>
</evidence>
<dbReference type="OrthoDB" id="1716625at2759"/>
<organism evidence="2 3">
    <name type="scientific">Nitzschia inconspicua</name>
    <dbReference type="NCBI Taxonomy" id="303405"/>
    <lineage>
        <taxon>Eukaryota</taxon>
        <taxon>Sar</taxon>
        <taxon>Stramenopiles</taxon>
        <taxon>Ochrophyta</taxon>
        <taxon>Bacillariophyta</taxon>
        <taxon>Bacillariophyceae</taxon>
        <taxon>Bacillariophycidae</taxon>
        <taxon>Bacillariales</taxon>
        <taxon>Bacillariaceae</taxon>
        <taxon>Nitzschia</taxon>
    </lineage>
</organism>
<dbReference type="InterPro" id="IPR045063">
    <property type="entry name" value="Dynamin_N"/>
</dbReference>